<dbReference type="SUPFAM" id="SSF55073">
    <property type="entry name" value="Nucleotide cyclase"/>
    <property type="match status" value="1"/>
</dbReference>
<dbReference type="Pfam" id="PF00497">
    <property type="entry name" value="SBP_bac_3"/>
    <property type="match status" value="2"/>
</dbReference>
<gene>
    <name evidence="7" type="ORF">DU002_02545</name>
</gene>
<dbReference type="Pfam" id="PF00990">
    <property type="entry name" value="GGDEF"/>
    <property type="match status" value="1"/>
</dbReference>
<evidence type="ECO:0000256" key="3">
    <source>
        <dbReference type="ARBA" id="ARBA00034247"/>
    </source>
</evidence>
<dbReference type="InterPro" id="IPR000160">
    <property type="entry name" value="GGDEF_dom"/>
</dbReference>
<evidence type="ECO:0000256" key="4">
    <source>
        <dbReference type="SAM" id="Phobius"/>
    </source>
</evidence>
<keyword evidence="5" id="KW-0732">Signal</keyword>
<dbReference type="PANTHER" id="PTHR45138">
    <property type="entry name" value="REGULATORY COMPONENTS OF SENSORY TRANSDUCTION SYSTEM"/>
    <property type="match status" value="1"/>
</dbReference>
<dbReference type="Gene3D" id="3.40.190.10">
    <property type="entry name" value="Periplasmic binding protein-like II"/>
    <property type="match status" value="4"/>
</dbReference>
<dbReference type="SMART" id="SM00267">
    <property type="entry name" value="GGDEF"/>
    <property type="match status" value="1"/>
</dbReference>
<dbReference type="AlphaFoldDB" id="A0A368NUH3"/>
<dbReference type="FunFam" id="3.30.70.270:FF:000001">
    <property type="entry name" value="Diguanylate cyclase domain protein"/>
    <property type="match status" value="1"/>
</dbReference>
<sequence length="729" mass="82145">MIRRLLTTILLLGSVFLLTAMGSVLADPLIDEIEFTEEEQAWLDSKTALHLHTIRGDYSPVIYVEGGQFKGFIVELINIVSNNIGLPIHYSFSKSTEQAIFLFDSGQTDALLPVVTTNLREHYALFTVPILEEELVIMVPEGMPAGIDVLSIPNVRLGVVGDTTYQAEVARFAANSANLSSYNRHEDLITALQLGAIDAVIAAQSVLQYQIKTRNIKGYHLVPFTNEKHRYHSAIAIHKRNPLLQSILNKGIRQIPKEVIDALEDKWFLNSSDALAAPISDIDLQFLAQLKEVDYCIDPQWKPLEWLENGKHVGLSADLLSEIQSRLPIQFKLHKTEHWQDSLEALKRGQCQMLIMASATLTRLKEMSFSRSYLNTPIVIVTKEKEPYIADAATIGSKRFGYIQGYAYEELVKIRYPNLELKPYESFNDAHKALQRNEIDGYIENYIVSSYHLSSGDYPGYRIGGRLSLDMSLGIAVTKELTPLSKIINNIFNQIPAQEREAIVSKWTTVEVIKTINKSAAIKVISIALVIIAIIIFSNYKLRRFNQKLHKAHLALQQANEELAQMAVTDPLTRIGNRAYLDDIIAKEIERNLRYSHSLSVLLIDVDHFKKINDKFGHQVGDEVLKEVSQRLASNIRQSDSLGRWGGEEFLIICPETDLDNAAILAEKLREIINEKEMPEAGIQSISIGVAELAHDRKPEPMIARADQALYQAKNKGRNRTAIFRQQAD</sequence>
<proteinExistence type="predicted"/>
<evidence type="ECO:0000256" key="5">
    <source>
        <dbReference type="SAM" id="SignalP"/>
    </source>
</evidence>
<dbReference type="CDD" id="cd01007">
    <property type="entry name" value="PBP2_BvgS_HisK_like"/>
    <property type="match status" value="1"/>
</dbReference>
<evidence type="ECO:0000256" key="1">
    <source>
        <dbReference type="ARBA" id="ARBA00001946"/>
    </source>
</evidence>
<dbReference type="InterPro" id="IPR029787">
    <property type="entry name" value="Nucleotide_cyclase"/>
</dbReference>
<keyword evidence="4" id="KW-1133">Transmembrane helix</keyword>
<dbReference type="GO" id="GO:0052621">
    <property type="term" value="F:diguanylate cyclase activity"/>
    <property type="evidence" value="ECO:0007669"/>
    <property type="project" value="UniProtKB-EC"/>
</dbReference>
<protein>
    <recommendedName>
        <fullName evidence="2">diguanylate cyclase</fullName>
        <ecNumber evidence="2">2.7.7.65</ecNumber>
    </recommendedName>
</protein>
<evidence type="ECO:0000313" key="8">
    <source>
        <dbReference type="Proteomes" id="UP000252558"/>
    </source>
</evidence>
<dbReference type="RefSeq" id="WP_114336768.1">
    <property type="nucleotide sequence ID" value="NZ_QPID01000001.1"/>
</dbReference>
<dbReference type="NCBIfam" id="TIGR00254">
    <property type="entry name" value="GGDEF"/>
    <property type="match status" value="1"/>
</dbReference>
<organism evidence="7 8">
    <name type="scientific">Corallincola holothuriorum</name>
    <dbReference type="NCBI Taxonomy" id="2282215"/>
    <lineage>
        <taxon>Bacteria</taxon>
        <taxon>Pseudomonadati</taxon>
        <taxon>Pseudomonadota</taxon>
        <taxon>Gammaproteobacteria</taxon>
        <taxon>Alteromonadales</taxon>
        <taxon>Psychromonadaceae</taxon>
        <taxon>Corallincola</taxon>
    </lineage>
</organism>
<evidence type="ECO:0000256" key="2">
    <source>
        <dbReference type="ARBA" id="ARBA00012528"/>
    </source>
</evidence>
<dbReference type="EC" id="2.7.7.65" evidence="2"/>
<feature type="domain" description="GGDEF" evidence="6">
    <location>
        <begin position="597"/>
        <end position="726"/>
    </location>
</feature>
<dbReference type="EMBL" id="QPID01000001">
    <property type="protein sequence ID" value="RCU52861.1"/>
    <property type="molecule type" value="Genomic_DNA"/>
</dbReference>
<dbReference type="InterPro" id="IPR001638">
    <property type="entry name" value="Solute-binding_3/MltF_N"/>
</dbReference>
<dbReference type="Gene3D" id="3.30.70.270">
    <property type="match status" value="1"/>
</dbReference>
<dbReference type="PROSITE" id="PS50887">
    <property type="entry name" value="GGDEF"/>
    <property type="match status" value="1"/>
</dbReference>
<comment type="caution">
    <text evidence="7">The sequence shown here is derived from an EMBL/GenBank/DDBJ whole genome shotgun (WGS) entry which is preliminary data.</text>
</comment>
<feature type="signal peptide" evidence="5">
    <location>
        <begin position="1"/>
        <end position="26"/>
    </location>
</feature>
<name>A0A368NUH3_9GAMM</name>
<dbReference type="CDD" id="cd01949">
    <property type="entry name" value="GGDEF"/>
    <property type="match status" value="1"/>
</dbReference>
<comment type="cofactor">
    <cofactor evidence="1">
        <name>Mg(2+)</name>
        <dbReference type="ChEBI" id="CHEBI:18420"/>
    </cofactor>
</comment>
<comment type="catalytic activity">
    <reaction evidence="3">
        <text>2 GTP = 3',3'-c-di-GMP + 2 diphosphate</text>
        <dbReference type="Rhea" id="RHEA:24898"/>
        <dbReference type="ChEBI" id="CHEBI:33019"/>
        <dbReference type="ChEBI" id="CHEBI:37565"/>
        <dbReference type="ChEBI" id="CHEBI:58805"/>
        <dbReference type="EC" id="2.7.7.65"/>
    </reaction>
</comment>
<dbReference type="Proteomes" id="UP000252558">
    <property type="component" value="Unassembled WGS sequence"/>
</dbReference>
<evidence type="ECO:0000259" key="6">
    <source>
        <dbReference type="PROSITE" id="PS50887"/>
    </source>
</evidence>
<dbReference type="InterPro" id="IPR043128">
    <property type="entry name" value="Rev_trsase/Diguanyl_cyclase"/>
</dbReference>
<feature type="transmembrane region" description="Helical" evidence="4">
    <location>
        <begin position="520"/>
        <end position="540"/>
    </location>
</feature>
<keyword evidence="4" id="KW-0812">Transmembrane</keyword>
<evidence type="ECO:0000313" key="7">
    <source>
        <dbReference type="EMBL" id="RCU52861.1"/>
    </source>
</evidence>
<dbReference type="SUPFAM" id="SSF53850">
    <property type="entry name" value="Periplasmic binding protein-like II"/>
    <property type="match status" value="2"/>
</dbReference>
<dbReference type="InterPro" id="IPR050469">
    <property type="entry name" value="Diguanylate_Cyclase"/>
</dbReference>
<accession>A0A368NUH3</accession>
<keyword evidence="4" id="KW-0472">Membrane</keyword>
<dbReference type="SMART" id="SM00062">
    <property type="entry name" value="PBPb"/>
    <property type="match status" value="2"/>
</dbReference>
<feature type="chain" id="PRO_5016860087" description="diguanylate cyclase" evidence="5">
    <location>
        <begin position="27"/>
        <end position="729"/>
    </location>
</feature>
<reference evidence="7 8" key="1">
    <citation type="submission" date="2018-07" db="EMBL/GenBank/DDBJ databases">
        <title>Corallincola holothuriorum sp. nov., a new facultative anaerobe isolated from sea cucumber Apostichopus japonicus.</title>
        <authorList>
            <person name="Xia H."/>
        </authorList>
    </citation>
    <scope>NUCLEOTIDE SEQUENCE [LARGE SCALE GENOMIC DNA]</scope>
    <source>
        <strain evidence="7 8">C4</strain>
    </source>
</reference>
<keyword evidence="8" id="KW-1185">Reference proteome</keyword>
<dbReference type="OrthoDB" id="9180959at2"/>
<dbReference type="PANTHER" id="PTHR45138:SF9">
    <property type="entry name" value="DIGUANYLATE CYCLASE DGCM-RELATED"/>
    <property type="match status" value="1"/>
</dbReference>